<reference evidence="2 3" key="1">
    <citation type="submission" date="2020-08" db="EMBL/GenBank/DDBJ databases">
        <title>Functional genomics of gut bacteria from endangered species of beetles.</title>
        <authorList>
            <person name="Carlos-Shanley C."/>
        </authorList>
    </citation>
    <scope>NUCLEOTIDE SEQUENCE [LARGE SCALE GENOMIC DNA]</scope>
    <source>
        <strain evidence="2 3">S00192</strain>
    </source>
</reference>
<keyword evidence="1" id="KW-0812">Transmembrane</keyword>
<comment type="caution">
    <text evidence="2">The sequence shown here is derived from an EMBL/GenBank/DDBJ whole genome shotgun (WGS) entry which is preliminary data.</text>
</comment>
<dbReference type="EMBL" id="JACHLJ010000001">
    <property type="protein sequence ID" value="MBB5771261.1"/>
    <property type="molecule type" value="Genomic_DNA"/>
</dbReference>
<feature type="transmembrane region" description="Helical" evidence="1">
    <location>
        <begin position="15"/>
        <end position="35"/>
    </location>
</feature>
<evidence type="ECO:0000256" key="1">
    <source>
        <dbReference type="SAM" id="Phobius"/>
    </source>
</evidence>
<dbReference type="Proteomes" id="UP000556201">
    <property type="component" value="Unassembled WGS sequence"/>
</dbReference>
<keyword evidence="1" id="KW-0472">Membrane</keyword>
<dbReference type="AlphaFoldDB" id="A0A7W9FTN6"/>
<organism evidence="2 3">
    <name type="scientific">Brevundimonas vesicularis</name>
    <name type="common">Pseudomonas vesicularis</name>
    <dbReference type="NCBI Taxonomy" id="41276"/>
    <lineage>
        <taxon>Bacteria</taxon>
        <taxon>Pseudomonadati</taxon>
        <taxon>Pseudomonadota</taxon>
        <taxon>Alphaproteobacteria</taxon>
        <taxon>Caulobacterales</taxon>
        <taxon>Caulobacteraceae</taxon>
        <taxon>Brevundimonas</taxon>
    </lineage>
</organism>
<keyword evidence="1" id="KW-1133">Transmembrane helix</keyword>
<feature type="transmembrane region" description="Helical" evidence="1">
    <location>
        <begin position="47"/>
        <end position="66"/>
    </location>
</feature>
<feature type="transmembrane region" description="Helical" evidence="1">
    <location>
        <begin position="184"/>
        <end position="206"/>
    </location>
</feature>
<evidence type="ECO:0000313" key="2">
    <source>
        <dbReference type="EMBL" id="MBB5771261.1"/>
    </source>
</evidence>
<feature type="transmembrane region" description="Helical" evidence="1">
    <location>
        <begin position="158"/>
        <end position="177"/>
    </location>
</feature>
<sequence length="219" mass="23507">MAFGHAGGDVSAFEFFFSFYGLLLGLSVAELVGGFARVLHEKQRIRFGWLTPMLALFVAIDIATFWNQAWVIFRGAPFNTFVLLVSLAIAATFYVAASVTFPRVSAEGGDQKIDLDAHFWSHRRLVFGCILAANLIVAVIVIILAQLNPGFAKIAHSVRLWVGVAIFVIGTATAAFAPWRRIAVGALIVVLLYSLWQTGNSAALLLKAGGWAPVLGGGG</sequence>
<accession>A0A7W9FTN6</accession>
<protein>
    <submittedName>
        <fullName evidence="2">Uncharacterized protein</fullName>
    </submittedName>
</protein>
<gene>
    <name evidence="2" type="ORF">HNP47_001230</name>
</gene>
<feature type="transmembrane region" description="Helical" evidence="1">
    <location>
        <begin position="78"/>
        <end position="104"/>
    </location>
</feature>
<feature type="transmembrane region" description="Helical" evidence="1">
    <location>
        <begin position="125"/>
        <end position="146"/>
    </location>
</feature>
<proteinExistence type="predicted"/>
<name>A0A7W9FTN6_BREVE</name>
<evidence type="ECO:0000313" key="3">
    <source>
        <dbReference type="Proteomes" id="UP000556201"/>
    </source>
</evidence>